<comment type="caution">
    <text evidence="2">The sequence shown here is derived from an EMBL/GenBank/DDBJ whole genome shotgun (WGS) entry which is preliminary data.</text>
</comment>
<feature type="domain" description="FecR protein" evidence="1">
    <location>
        <begin position="126"/>
        <end position="220"/>
    </location>
</feature>
<accession>A0ABT0BDY0</accession>
<dbReference type="EMBL" id="JALHLF010000032">
    <property type="protein sequence ID" value="MCJ2183001.1"/>
    <property type="molecule type" value="Genomic_DNA"/>
</dbReference>
<organism evidence="2 3">
    <name type="scientific">Novosphingobium organovorum</name>
    <dbReference type="NCBI Taxonomy" id="2930092"/>
    <lineage>
        <taxon>Bacteria</taxon>
        <taxon>Pseudomonadati</taxon>
        <taxon>Pseudomonadota</taxon>
        <taxon>Alphaproteobacteria</taxon>
        <taxon>Sphingomonadales</taxon>
        <taxon>Sphingomonadaceae</taxon>
        <taxon>Novosphingobium</taxon>
    </lineage>
</organism>
<evidence type="ECO:0000313" key="2">
    <source>
        <dbReference type="EMBL" id="MCJ2183001.1"/>
    </source>
</evidence>
<protein>
    <submittedName>
        <fullName evidence="2">FecR domain-containing protein</fullName>
    </submittedName>
</protein>
<evidence type="ECO:0000259" key="1">
    <source>
        <dbReference type="Pfam" id="PF04773"/>
    </source>
</evidence>
<dbReference type="RefSeq" id="WP_244020020.1">
    <property type="nucleotide sequence ID" value="NZ_JALHLF010000032.1"/>
</dbReference>
<dbReference type="InterPro" id="IPR006860">
    <property type="entry name" value="FecR"/>
</dbReference>
<dbReference type="PIRSF" id="PIRSF018266">
    <property type="entry name" value="FecR"/>
    <property type="match status" value="1"/>
</dbReference>
<evidence type="ECO:0000313" key="3">
    <source>
        <dbReference type="Proteomes" id="UP001162881"/>
    </source>
</evidence>
<dbReference type="PANTHER" id="PTHR30273">
    <property type="entry name" value="PERIPLASMIC SIGNAL SENSOR AND SIGMA FACTOR ACTIVATOR FECR-RELATED"/>
    <property type="match status" value="1"/>
</dbReference>
<reference evidence="2" key="1">
    <citation type="submission" date="2022-03" db="EMBL/GenBank/DDBJ databases">
        <title>Identification of a novel bacterium isolated from mangrove sediments.</title>
        <authorList>
            <person name="Pan X."/>
        </authorList>
    </citation>
    <scope>NUCLEOTIDE SEQUENCE</scope>
    <source>
        <strain evidence="2">B1949</strain>
    </source>
</reference>
<gene>
    <name evidence="2" type="ORF">MTR62_09885</name>
</gene>
<proteinExistence type="predicted"/>
<name>A0ABT0BDY0_9SPHN</name>
<dbReference type="Gene3D" id="2.60.120.1440">
    <property type="match status" value="1"/>
</dbReference>
<keyword evidence="3" id="KW-1185">Reference proteome</keyword>
<dbReference type="InterPro" id="IPR012373">
    <property type="entry name" value="Ferrdict_sens_TM"/>
</dbReference>
<dbReference type="Proteomes" id="UP001162881">
    <property type="component" value="Unassembled WGS sequence"/>
</dbReference>
<sequence>MPTASGEELETQAARLAVRLPDADPAEARAIMAWVAQSPRHAIAFARAEAAWKDCERLKALGPDLPKVLRGEDAAHDAVSAQPETDEARSGWRLSRRRLMLSGVAAAALAGLWPLSRLVLDEGQVFTTERGEVREVRLADGSVLHLDTDSRVVVSLSPHRRDLRLEQGAASFDVAHDAARPFEVTAGGSVTRAIGTRFTIDTRALSDAGRVEVTVSEGVVSVRDRAGQQVRVAAGNAATVRGDALATRRLDPAALEQRTAWQNRMLILDGMTLGEAAAAFSRYRAHPILVEDPALAATRMGGRFGLGEADQFLAALQAGFDVDVERAGDGTVRIAPARR</sequence>
<dbReference type="PANTHER" id="PTHR30273:SF2">
    <property type="entry name" value="PROTEIN FECR"/>
    <property type="match status" value="1"/>
</dbReference>
<dbReference type="Pfam" id="PF04773">
    <property type="entry name" value="FecR"/>
    <property type="match status" value="1"/>
</dbReference>